<dbReference type="GO" id="GO:0030968">
    <property type="term" value="P:endoplasmic reticulum unfolded protein response"/>
    <property type="evidence" value="ECO:0007669"/>
    <property type="project" value="TreeGrafter"/>
</dbReference>
<feature type="compositionally biased region" description="Polar residues" evidence="1">
    <location>
        <begin position="648"/>
        <end position="662"/>
    </location>
</feature>
<dbReference type="InterPro" id="IPR013927">
    <property type="entry name" value="TF_Opi1_Ccg-8"/>
</dbReference>
<feature type="region of interest" description="Disordered" evidence="1">
    <location>
        <begin position="431"/>
        <end position="512"/>
    </location>
</feature>
<feature type="compositionally biased region" description="Low complexity" evidence="1">
    <location>
        <begin position="72"/>
        <end position="107"/>
    </location>
</feature>
<dbReference type="EMBL" id="ML179210">
    <property type="protein sequence ID" value="THU95015.1"/>
    <property type="molecule type" value="Genomic_DNA"/>
</dbReference>
<evidence type="ECO:0000256" key="1">
    <source>
        <dbReference type="SAM" id="MobiDB-lite"/>
    </source>
</evidence>
<dbReference type="GO" id="GO:0008654">
    <property type="term" value="P:phospholipid biosynthetic process"/>
    <property type="evidence" value="ECO:0007669"/>
    <property type="project" value="TreeGrafter"/>
</dbReference>
<evidence type="ECO:0000313" key="2">
    <source>
        <dbReference type="EMBL" id="THU95015.1"/>
    </source>
</evidence>
<feature type="compositionally biased region" description="Basic and acidic residues" evidence="1">
    <location>
        <begin position="220"/>
        <end position="230"/>
    </location>
</feature>
<dbReference type="PANTHER" id="PTHR38406:SF1">
    <property type="entry name" value="TRANSCRIPTIONAL REPRESSOR OPI1"/>
    <property type="match status" value="1"/>
</dbReference>
<feature type="compositionally biased region" description="Low complexity" evidence="1">
    <location>
        <begin position="185"/>
        <end position="196"/>
    </location>
</feature>
<feature type="compositionally biased region" description="Basic and acidic residues" evidence="1">
    <location>
        <begin position="108"/>
        <end position="143"/>
    </location>
</feature>
<proteinExistence type="predicted"/>
<feature type="compositionally biased region" description="Low complexity" evidence="1">
    <location>
        <begin position="625"/>
        <end position="636"/>
    </location>
</feature>
<dbReference type="GO" id="GO:0003714">
    <property type="term" value="F:transcription corepressor activity"/>
    <property type="evidence" value="ECO:0007669"/>
    <property type="project" value="InterPro"/>
</dbReference>
<feature type="compositionally biased region" description="Basic residues" evidence="1">
    <location>
        <begin position="474"/>
        <end position="484"/>
    </location>
</feature>
<keyword evidence="3" id="KW-1185">Reference proteome</keyword>
<feature type="compositionally biased region" description="Low complexity" evidence="1">
    <location>
        <begin position="35"/>
        <end position="53"/>
    </location>
</feature>
<feature type="compositionally biased region" description="Low complexity" evidence="1">
    <location>
        <begin position="575"/>
        <end position="590"/>
    </location>
</feature>
<dbReference type="GO" id="GO:0005634">
    <property type="term" value="C:nucleus"/>
    <property type="evidence" value="ECO:0007669"/>
    <property type="project" value="TreeGrafter"/>
</dbReference>
<gene>
    <name evidence="2" type="ORF">K435DRAFT_141785</name>
</gene>
<feature type="compositionally biased region" description="Low complexity" evidence="1">
    <location>
        <begin position="254"/>
        <end position="265"/>
    </location>
</feature>
<feature type="compositionally biased region" description="Basic and acidic residues" evidence="1">
    <location>
        <begin position="56"/>
        <end position="70"/>
    </location>
</feature>
<protein>
    <recommendedName>
        <fullName evidence="4">Opi1-domain-containing protein</fullName>
    </recommendedName>
</protein>
<feature type="region of interest" description="Disordered" evidence="1">
    <location>
        <begin position="574"/>
        <end position="636"/>
    </location>
</feature>
<feature type="region of interest" description="Disordered" evidence="1">
    <location>
        <begin position="648"/>
        <end position="717"/>
    </location>
</feature>
<sequence length="717" mass="77535">MFPSFCIQSHTDDGMHSPVSLPGFHALLEQLYRRPSSGSPTSPTAASPSTSTSMHRGRERETDLYSERGRASTRTSGRSSSRTANVSSSGDTRASRTSSTSDLQSSLDARDSLVRRASEEDGGRMDREWDGETRIRPWLEDTSSHFSRGRRSETGEASSGARLSRSSTPTPVASASTSGRDESSSSRIRGRSFPSSRTHREASSSVTSVTESEHRRRLRLLHENDRDMDVSRGSSSPTPSSQREGNRRTSSVTPPDLRQPQQHQQGDGDIHHSQNQVIPRGRLHTMLLEVGGLGAALSEDSMRKLRYVLSWLQYATAHIDAQILVLRDFIASLQQHYLEYPPGSPTTPTSTQTRPGGTGSHKGRHERRTSENTTISADHHHRLIDIRRNVVRTVKEVVAVISTHVGGANLPEPANRAVKSFIMKLPRNSSARAGPDGLGLPPAASLGAVGESSSHGAGRGSATTAAAASGHAGRGQHVHSRHRDRGVGGSSATNSPQSSRAASPSTSRTLREDDAMGAGGQVMSAGAAYVAAQRILVLATESLEMMRGVNRVVMDSLDRADAWVERLRHVGLQRGEVQGQAQPGQEPGAARRPLPGDDDQYRNERDRVDYRDPREADLLSPLNISRRGSVSSSAGSVYEYASPSLNHRTRSTAVSPVPSSSYGAGAGYHPSGAPVDTPSPDMGRVMRRMSLGNENGRDEDIKREDEDERDARMEVDS</sequence>
<feature type="compositionally biased region" description="Low complexity" evidence="1">
    <location>
        <begin position="346"/>
        <end position="355"/>
    </location>
</feature>
<feature type="compositionally biased region" description="Basic and acidic residues" evidence="1">
    <location>
        <begin position="599"/>
        <end position="617"/>
    </location>
</feature>
<dbReference type="GO" id="GO:0005783">
    <property type="term" value="C:endoplasmic reticulum"/>
    <property type="evidence" value="ECO:0007669"/>
    <property type="project" value="TreeGrafter"/>
</dbReference>
<feature type="compositionally biased region" description="Basic and acidic residues" evidence="1">
    <location>
        <begin position="695"/>
        <end position="717"/>
    </location>
</feature>
<dbReference type="Proteomes" id="UP000297245">
    <property type="component" value="Unassembled WGS sequence"/>
</dbReference>
<organism evidence="2 3">
    <name type="scientific">Dendrothele bispora (strain CBS 962.96)</name>
    <dbReference type="NCBI Taxonomy" id="1314807"/>
    <lineage>
        <taxon>Eukaryota</taxon>
        <taxon>Fungi</taxon>
        <taxon>Dikarya</taxon>
        <taxon>Basidiomycota</taxon>
        <taxon>Agaricomycotina</taxon>
        <taxon>Agaricomycetes</taxon>
        <taxon>Agaricomycetidae</taxon>
        <taxon>Agaricales</taxon>
        <taxon>Agaricales incertae sedis</taxon>
        <taxon>Dendrothele</taxon>
    </lineage>
</organism>
<dbReference type="PANTHER" id="PTHR38406">
    <property type="entry name" value="TRANSCRIPTIONAL REPRESSOR OPI1"/>
    <property type="match status" value="1"/>
</dbReference>
<dbReference type="OrthoDB" id="2441642at2759"/>
<dbReference type="GO" id="GO:0006357">
    <property type="term" value="P:regulation of transcription by RNA polymerase II"/>
    <property type="evidence" value="ECO:0007669"/>
    <property type="project" value="TreeGrafter"/>
</dbReference>
<accession>A0A4V4HFH9</accession>
<dbReference type="AlphaFoldDB" id="A0A4V4HFH9"/>
<evidence type="ECO:0000313" key="3">
    <source>
        <dbReference type="Proteomes" id="UP000297245"/>
    </source>
</evidence>
<feature type="compositionally biased region" description="Low complexity" evidence="1">
    <location>
        <begin position="495"/>
        <end position="508"/>
    </location>
</feature>
<name>A0A4V4HFH9_DENBC</name>
<feature type="region of interest" description="Disordered" evidence="1">
    <location>
        <begin position="340"/>
        <end position="373"/>
    </location>
</feature>
<feature type="compositionally biased region" description="Low complexity" evidence="1">
    <location>
        <begin position="164"/>
        <end position="178"/>
    </location>
</feature>
<evidence type="ECO:0008006" key="4">
    <source>
        <dbReference type="Google" id="ProtNLM"/>
    </source>
</evidence>
<feature type="compositionally biased region" description="Low complexity" evidence="1">
    <location>
        <begin position="231"/>
        <end position="241"/>
    </location>
</feature>
<dbReference type="Pfam" id="PF08618">
    <property type="entry name" value="Opi1"/>
    <property type="match status" value="2"/>
</dbReference>
<feature type="region of interest" description="Disordered" evidence="1">
    <location>
        <begin position="34"/>
        <end position="273"/>
    </location>
</feature>
<feature type="compositionally biased region" description="Low complexity" evidence="1">
    <location>
        <begin position="452"/>
        <end position="471"/>
    </location>
</feature>
<reference evidence="2 3" key="1">
    <citation type="journal article" date="2019" name="Nat. Ecol. Evol.">
        <title>Megaphylogeny resolves global patterns of mushroom evolution.</title>
        <authorList>
            <person name="Varga T."/>
            <person name="Krizsan K."/>
            <person name="Foldi C."/>
            <person name="Dima B."/>
            <person name="Sanchez-Garcia M."/>
            <person name="Sanchez-Ramirez S."/>
            <person name="Szollosi G.J."/>
            <person name="Szarkandi J.G."/>
            <person name="Papp V."/>
            <person name="Albert L."/>
            <person name="Andreopoulos W."/>
            <person name="Angelini C."/>
            <person name="Antonin V."/>
            <person name="Barry K.W."/>
            <person name="Bougher N.L."/>
            <person name="Buchanan P."/>
            <person name="Buyck B."/>
            <person name="Bense V."/>
            <person name="Catcheside P."/>
            <person name="Chovatia M."/>
            <person name="Cooper J."/>
            <person name="Damon W."/>
            <person name="Desjardin D."/>
            <person name="Finy P."/>
            <person name="Geml J."/>
            <person name="Haridas S."/>
            <person name="Hughes K."/>
            <person name="Justo A."/>
            <person name="Karasinski D."/>
            <person name="Kautmanova I."/>
            <person name="Kiss B."/>
            <person name="Kocsube S."/>
            <person name="Kotiranta H."/>
            <person name="LaButti K.M."/>
            <person name="Lechner B.E."/>
            <person name="Liimatainen K."/>
            <person name="Lipzen A."/>
            <person name="Lukacs Z."/>
            <person name="Mihaltcheva S."/>
            <person name="Morgado L.N."/>
            <person name="Niskanen T."/>
            <person name="Noordeloos M.E."/>
            <person name="Ohm R.A."/>
            <person name="Ortiz-Santana B."/>
            <person name="Ovrebo C."/>
            <person name="Racz N."/>
            <person name="Riley R."/>
            <person name="Savchenko A."/>
            <person name="Shiryaev A."/>
            <person name="Soop K."/>
            <person name="Spirin V."/>
            <person name="Szebenyi C."/>
            <person name="Tomsovsky M."/>
            <person name="Tulloss R.E."/>
            <person name="Uehling J."/>
            <person name="Grigoriev I.V."/>
            <person name="Vagvolgyi C."/>
            <person name="Papp T."/>
            <person name="Martin F.M."/>
            <person name="Miettinen O."/>
            <person name="Hibbett D.S."/>
            <person name="Nagy L.G."/>
        </authorList>
    </citation>
    <scope>NUCLEOTIDE SEQUENCE [LARGE SCALE GENOMIC DNA]</scope>
    <source>
        <strain evidence="2 3">CBS 962.96</strain>
    </source>
</reference>